<gene>
    <name evidence="8" type="ORF">Q2T52_14840</name>
</gene>
<feature type="domain" description="T-SNARE coiled-coil homology" evidence="6">
    <location>
        <begin position="339"/>
        <end position="401"/>
    </location>
</feature>
<keyword evidence="4" id="KW-0472">Membrane</keyword>
<evidence type="ECO:0000256" key="4">
    <source>
        <dbReference type="SAM" id="Phobius"/>
    </source>
</evidence>
<feature type="domain" description="HAMP" evidence="7">
    <location>
        <begin position="210"/>
        <end position="263"/>
    </location>
</feature>
<dbReference type="EMBL" id="JAUKWQ010000004">
    <property type="protein sequence ID" value="MDO1583363.1"/>
    <property type="molecule type" value="Genomic_DNA"/>
</dbReference>
<name>A0ABT8SY74_9HYPH</name>
<dbReference type="RefSeq" id="WP_302077551.1">
    <property type="nucleotide sequence ID" value="NZ_JAUKWQ010000004.1"/>
</dbReference>
<dbReference type="Pfam" id="PF00015">
    <property type="entry name" value="MCPsignal"/>
    <property type="match status" value="1"/>
</dbReference>
<dbReference type="SMART" id="SM00283">
    <property type="entry name" value="MA"/>
    <property type="match status" value="1"/>
</dbReference>
<dbReference type="InterPro" id="IPR004089">
    <property type="entry name" value="MCPsignal_dom"/>
</dbReference>
<evidence type="ECO:0000259" key="7">
    <source>
        <dbReference type="PROSITE" id="PS50885"/>
    </source>
</evidence>
<dbReference type="CDD" id="cd06225">
    <property type="entry name" value="HAMP"/>
    <property type="match status" value="1"/>
</dbReference>
<dbReference type="SUPFAM" id="SSF58104">
    <property type="entry name" value="Methyl-accepting chemotaxis protein (MCP) signaling domain"/>
    <property type="match status" value="1"/>
</dbReference>
<organism evidence="8 9">
    <name type="scientific">Rhizobium oryzicola</name>
    <dbReference type="NCBI Taxonomy" id="1232668"/>
    <lineage>
        <taxon>Bacteria</taxon>
        <taxon>Pseudomonadati</taxon>
        <taxon>Pseudomonadota</taxon>
        <taxon>Alphaproteobacteria</taxon>
        <taxon>Hyphomicrobiales</taxon>
        <taxon>Rhizobiaceae</taxon>
        <taxon>Rhizobium/Agrobacterium group</taxon>
        <taxon>Rhizobium</taxon>
    </lineage>
</organism>
<dbReference type="InterPro" id="IPR000727">
    <property type="entry name" value="T_SNARE_dom"/>
</dbReference>
<evidence type="ECO:0000256" key="2">
    <source>
        <dbReference type="ARBA" id="ARBA00029447"/>
    </source>
</evidence>
<dbReference type="InterPro" id="IPR004090">
    <property type="entry name" value="Chemotax_Me-accpt_rcpt"/>
</dbReference>
<keyword evidence="9" id="KW-1185">Reference proteome</keyword>
<dbReference type="PANTHER" id="PTHR43531:SF11">
    <property type="entry name" value="METHYL-ACCEPTING CHEMOTAXIS PROTEIN 3"/>
    <property type="match status" value="1"/>
</dbReference>
<evidence type="ECO:0000259" key="6">
    <source>
        <dbReference type="PROSITE" id="PS50192"/>
    </source>
</evidence>
<keyword evidence="4" id="KW-0812">Transmembrane</keyword>
<reference evidence="8" key="2">
    <citation type="submission" date="2023-07" db="EMBL/GenBank/DDBJ databases">
        <authorList>
            <person name="Sun H."/>
        </authorList>
    </citation>
    <scope>NUCLEOTIDE SEQUENCE</scope>
    <source>
        <strain evidence="8">05753</strain>
    </source>
</reference>
<dbReference type="PROSITE" id="PS50885">
    <property type="entry name" value="HAMP"/>
    <property type="match status" value="2"/>
</dbReference>
<evidence type="ECO:0000313" key="9">
    <source>
        <dbReference type="Proteomes" id="UP001169006"/>
    </source>
</evidence>
<dbReference type="PRINTS" id="PR00260">
    <property type="entry name" value="CHEMTRNSDUCR"/>
</dbReference>
<dbReference type="Gene3D" id="6.10.340.10">
    <property type="match status" value="1"/>
</dbReference>
<dbReference type="PROSITE" id="PS50111">
    <property type="entry name" value="CHEMOTAXIS_TRANSDUC_2"/>
    <property type="match status" value="1"/>
</dbReference>
<dbReference type="Gene3D" id="1.10.287.950">
    <property type="entry name" value="Methyl-accepting chemotaxis protein"/>
    <property type="match status" value="1"/>
</dbReference>
<dbReference type="PANTHER" id="PTHR43531">
    <property type="entry name" value="PROTEIN ICFG"/>
    <property type="match status" value="1"/>
</dbReference>
<evidence type="ECO:0000313" key="8">
    <source>
        <dbReference type="EMBL" id="MDO1583363.1"/>
    </source>
</evidence>
<dbReference type="SMART" id="SM00304">
    <property type="entry name" value="HAMP"/>
    <property type="match status" value="2"/>
</dbReference>
<feature type="domain" description="Methyl-accepting transducer" evidence="5">
    <location>
        <begin position="348"/>
        <end position="577"/>
    </location>
</feature>
<comment type="caution">
    <text evidence="8">The sequence shown here is derived from an EMBL/GenBank/DDBJ whole genome shotgun (WGS) entry which is preliminary data.</text>
</comment>
<evidence type="ECO:0000259" key="5">
    <source>
        <dbReference type="PROSITE" id="PS50111"/>
    </source>
</evidence>
<protein>
    <submittedName>
        <fullName evidence="8">Methyl-accepting chemotaxis protein</fullName>
    </submittedName>
</protein>
<evidence type="ECO:0000256" key="3">
    <source>
        <dbReference type="PROSITE-ProRule" id="PRU00284"/>
    </source>
</evidence>
<sequence length="619" mass="66046">MSFLTNASIRTKVLSLLIPVSLVGIGAASILANDFKKADGVYADFVAKDNQAEVDMVAATRSLVATVYAAHEMIFYAPNDPAYKVAAAFYKENTGSLIARMEQAKKGRPEDGAKIDSYIARAKPLISVTDSAVKPGAVEAEARKALALADQQMPSLLSDMRDLTTAMKDNIKARSVELGNKTNSTIITSLVTLGVIFIASLLAAVLISSRGITGPILRLRERMTALANGDTEATVEGRERRDEVGQMAAAVAVFRDNALERLRLEREADAHRSLSETERLAREAQKAKDDADTQFAVEQLAHALSRLAEGDVGYQIEVPFVAQLDGLRVNFNNSTTNLKQALREVGANARSIDAGASEIRASADDLSKRTEQQASSVEETSAALEQITTTVKDSSRRAEEVGHLVAQARTGAEKSGQVVRNAVIAMKEIERSSDEITNIIGVIDEIAFQTNLLALNAGVEAARAGEAGKGFAVVAQEVRELAQRSAQAAKEIKALIVTSGDHVRSGVTLVDETGRALEVIVAEVQEINRHVDAIVESAHEQSAGLHEINSAVTEIDKGTQQNAAMVEEQTAASHSLARDAASLNQLLSRFRLDGVGREATPASASSAPVHALRQRIAAA</sequence>
<evidence type="ECO:0000256" key="1">
    <source>
        <dbReference type="ARBA" id="ARBA00022500"/>
    </source>
</evidence>
<accession>A0ABT8SY74</accession>
<keyword evidence="4" id="KW-1133">Transmembrane helix</keyword>
<proteinExistence type="inferred from homology"/>
<dbReference type="InterPro" id="IPR051310">
    <property type="entry name" value="MCP_chemotaxis"/>
</dbReference>
<keyword evidence="1" id="KW-0145">Chemotaxis</keyword>
<feature type="transmembrane region" description="Helical" evidence="4">
    <location>
        <begin position="190"/>
        <end position="213"/>
    </location>
</feature>
<dbReference type="PROSITE" id="PS50192">
    <property type="entry name" value="T_SNARE"/>
    <property type="match status" value="1"/>
</dbReference>
<dbReference type="Pfam" id="PF00672">
    <property type="entry name" value="HAMP"/>
    <property type="match status" value="1"/>
</dbReference>
<dbReference type="InterPro" id="IPR003660">
    <property type="entry name" value="HAMP_dom"/>
</dbReference>
<feature type="domain" description="HAMP" evidence="7">
    <location>
        <begin position="291"/>
        <end position="343"/>
    </location>
</feature>
<dbReference type="CDD" id="cd11386">
    <property type="entry name" value="MCP_signal"/>
    <property type="match status" value="1"/>
</dbReference>
<dbReference type="SUPFAM" id="SSF158472">
    <property type="entry name" value="HAMP domain-like"/>
    <property type="match status" value="1"/>
</dbReference>
<comment type="similarity">
    <text evidence="2">Belongs to the methyl-accepting chemotaxis (MCP) protein family.</text>
</comment>
<dbReference type="Proteomes" id="UP001169006">
    <property type="component" value="Unassembled WGS sequence"/>
</dbReference>
<keyword evidence="3" id="KW-0807">Transducer</keyword>
<reference evidence="8" key="1">
    <citation type="journal article" date="2015" name="Int. J. Syst. Evol. Microbiol.">
        <title>Rhizobium oryzicola sp. nov., potential plant-growth-promoting endophytic bacteria isolated from rice roots.</title>
        <authorList>
            <person name="Zhang X.X."/>
            <person name="Gao J.S."/>
            <person name="Cao Y.H."/>
            <person name="Sheirdil R.A."/>
            <person name="Wang X.C."/>
            <person name="Zhang L."/>
        </authorList>
    </citation>
    <scope>NUCLEOTIDE SEQUENCE</scope>
    <source>
        <strain evidence="8">05753</strain>
    </source>
</reference>